<feature type="binding site" evidence="17">
    <location>
        <position position="72"/>
    </location>
    <ligand>
        <name>[4Fe-4S] cluster</name>
        <dbReference type="ChEBI" id="CHEBI:49883"/>
        <note>4Fe-4S-S-AdoMet</note>
    </ligand>
</feature>
<dbReference type="SFLD" id="SFLDS00029">
    <property type="entry name" value="Radical_SAM"/>
    <property type="match status" value="1"/>
</dbReference>
<dbReference type="Pfam" id="PF04055">
    <property type="entry name" value="Radical_SAM"/>
    <property type="match status" value="1"/>
</dbReference>
<dbReference type="PROSITE" id="PS51918">
    <property type="entry name" value="RADICAL_SAM"/>
    <property type="match status" value="1"/>
</dbReference>
<keyword evidence="6 15" id="KW-0963">Cytoplasm</keyword>
<dbReference type="PIRSF" id="PIRSF000167">
    <property type="entry name" value="HemN"/>
    <property type="match status" value="1"/>
</dbReference>
<evidence type="ECO:0000256" key="8">
    <source>
        <dbReference type="ARBA" id="ARBA00022723"/>
    </source>
</evidence>
<accession>A0AAW9R912</accession>
<name>A0AAW9R912_9GAMM</name>
<keyword evidence="5 15" id="KW-0004">4Fe-4S</keyword>
<sequence>MTHPVHFDRALIRRYDIAGPRYTSYPTAPRFHEGFDAEAYRRFVAMSNDELIPAPLSLYVHLPFCRSLCYYCACTKKITRHAEHGERYLESLTKEIEMQGRLFDRDRPVRQLHFGGGTPTFFEDIQIEQLMARLRQSFSFDKSDDREFSIELDPRTVDAGRLAFLADTGFNRVSVGVQDIDPEVQQAVNRVQDTEHTLGLVDQARRAGIGSVSMDLIYGLPLQTPERFTRTLEAVAAARPDRLAVYSYAHMPNAFRAQRLIRDSDLPTPETKLELMELAVEHLTAAGYVYIGMDHFALPEDELAVALTNGSLQRNFQGYSTRGDCDLIGLGVSAIGKVGDCYAQNIKEIPRWADAVDNGDFPIWRGYTLNAEDRLRRGIIEAIMCRGMVEYDWFENRFDMAFDDYFAAEIENLRPLEKDGLINIEEDRFTVTPAGRLLLRAIAMVFDAHLTASQSAPRFSRVI</sequence>
<feature type="binding site" evidence="16">
    <location>
        <position position="59"/>
    </location>
    <ligand>
        <name>S-adenosyl-L-methionine</name>
        <dbReference type="ChEBI" id="CHEBI:59789"/>
        <label>1</label>
    </ligand>
</feature>
<feature type="binding site" evidence="16">
    <location>
        <position position="249"/>
    </location>
    <ligand>
        <name>S-adenosyl-L-methionine</name>
        <dbReference type="ChEBI" id="CHEBI:59789"/>
        <label>2</label>
    </ligand>
</feature>
<evidence type="ECO:0000256" key="12">
    <source>
        <dbReference type="ARBA" id="ARBA00023244"/>
    </source>
</evidence>
<comment type="pathway">
    <text evidence="2 15">Porphyrin-containing compound metabolism; protoporphyrin-IX biosynthesis; protoporphyrinogen-IX from coproporphyrinogen-III (AdoMet route): step 1/1.</text>
</comment>
<dbReference type="AlphaFoldDB" id="A0AAW9R912"/>
<comment type="caution">
    <text evidence="19">The sequence shown here is derived from an EMBL/GenBank/DDBJ whole genome shotgun (WGS) entry which is preliminary data.</text>
</comment>
<feature type="binding site" evidence="16">
    <location>
        <position position="335"/>
    </location>
    <ligand>
        <name>S-adenosyl-L-methionine</name>
        <dbReference type="ChEBI" id="CHEBI:59789"/>
        <label>1</label>
    </ligand>
</feature>
<gene>
    <name evidence="19" type="primary">hemN</name>
    <name evidence="19" type="ORF">V3330_10935</name>
</gene>
<feature type="binding site" evidence="17">
    <location>
        <position position="69"/>
    </location>
    <ligand>
        <name>[4Fe-4S] cluster</name>
        <dbReference type="ChEBI" id="CHEBI:49883"/>
        <note>4Fe-4S-S-AdoMet</note>
    </ligand>
</feature>
<dbReference type="Proteomes" id="UP001359886">
    <property type="component" value="Unassembled WGS sequence"/>
</dbReference>
<evidence type="ECO:0000256" key="14">
    <source>
        <dbReference type="ARBA" id="ARBA00048321"/>
    </source>
</evidence>
<evidence type="ECO:0000256" key="17">
    <source>
        <dbReference type="PIRSR" id="PIRSR000167-2"/>
    </source>
</evidence>
<dbReference type="CDD" id="cd01335">
    <property type="entry name" value="Radical_SAM"/>
    <property type="match status" value="1"/>
</dbReference>
<protein>
    <recommendedName>
        <fullName evidence="15">Coproporphyrinogen-III oxidase</fullName>
        <ecNumber evidence="15">1.3.98.3</ecNumber>
    </recommendedName>
</protein>
<feature type="domain" description="Radical SAM core" evidence="18">
    <location>
        <begin position="50"/>
        <end position="285"/>
    </location>
</feature>
<feature type="binding site" evidence="16">
    <location>
        <position position="116"/>
    </location>
    <ligand>
        <name>S-adenosyl-L-methionine</name>
        <dbReference type="ChEBI" id="CHEBI:59789"/>
        <label>1</label>
    </ligand>
</feature>
<feature type="binding site" evidence="16">
    <location>
        <position position="151"/>
    </location>
    <ligand>
        <name>S-adenosyl-L-methionine</name>
        <dbReference type="ChEBI" id="CHEBI:59789"/>
        <label>1</label>
    </ligand>
</feature>
<feature type="binding site" evidence="16">
    <location>
        <begin position="117"/>
        <end position="118"/>
    </location>
    <ligand>
        <name>S-adenosyl-L-methionine</name>
        <dbReference type="ChEBI" id="CHEBI:59789"/>
        <label>2</label>
    </ligand>
</feature>
<dbReference type="GO" id="GO:0004109">
    <property type="term" value="F:coproporphyrinogen oxidase activity"/>
    <property type="evidence" value="ECO:0007669"/>
    <property type="project" value="InterPro"/>
</dbReference>
<feature type="binding site" evidence="16">
    <location>
        <position position="190"/>
    </location>
    <ligand>
        <name>S-adenosyl-L-methionine</name>
        <dbReference type="ChEBI" id="CHEBI:59789"/>
        <label>2</label>
    </ligand>
</feature>
<keyword evidence="9 15" id="KW-0560">Oxidoreductase</keyword>
<dbReference type="NCBIfam" id="TIGR00538">
    <property type="entry name" value="hemN"/>
    <property type="match status" value="1"/>
</dbReference>
<dbReference type="InterPro" id="IPR058240">
    <property type="entry name" value="rSAM_sf"/>
</dbReference>
<dbReference type="SFLD" id="SFLDG01082">
    <property type="entry name" value="B12-binding_domain_containing"/>
    <property type="match status" value="1"/>
</dbReference>
<dbReference type="InterPro" id="IPR023404">
    <property type="entry name" value="rSAM_horseshoe"/>
</dbReference>
<keyword evidence="8 15" id="KW-0479">Metal-binding</keyword>
<keyword evidence="11 15" id="KW-0411">Iron-sulfur</keyword>
<feature type="binding site" evidence="17">
    <location>
        <position position="65"/>
    </location>
    <ligand>
        <name>[4Fe-4S] cluster</name>
        <dbReference type="ChEBI" id="CHEBI:49883"/>
        <note>4Fe-4S-S-AdoMet</note>
    </ligand>
</feature>
<comment type="subcellular location">
    <subcellularLocation>
        <location evidence="1 15">Cytoplasm</location>
    </subcellularLocation>
</comment>
<evidence type="ECO:0000256" key="1">
    <source>
        <dbReference type="ARBA" id="ARBA00004496"/>
    </source>
</evidence>
<evidence type="ECO:0000259" key="18">
    <source>
        <dbReference type="PROSITE" id="PS51918"/>
    </source>
</evidence>
<comment type="similarity">
    <text evidence="3 15">Belongs to the anaerobic coproporphyrinogen-III oxidase family.</text>
</comment>
<keyword evidence="7 15" id="KW-0949">S-adenosyl-L-methionine</keyword>
<keyword evidence="12 15" id="KW-0627">Porphyrin biosynthesis</keyword>
<dbReference type="InterPro" id="IPR006638">
    <property type="entry name" value="Elp3/MiaA/NifB-like_rSAM"/>
</dbReference>
<dbReference type="GO" id="GO:0051989">
    <property type="term" value="F:coproporphyrinogen dehydrogenase activity"/>
    <property type="evidence" value="ECO:0007669"/>
    <property type="project" value="UniProtKB-EC"/>
</dbReference>
<dbReference type="Gene3D" id="1.10.10.920">
    <property type="match status" value="1"/>
</dbReference>
<evidence type="ECO:0000256" key="6">
    <source>
        <dbReference type="ARBA" id="ARBA00022490"/>
    </source>
</evidence>
<feature type="binding site" evidence="16">
    <location>
        <begin position="71"/>
        <end position="73"/>
    </location>
    <ligand>
        <name>S-adenosyl-L-methionine</name>
        <dbReference type="ChEBI" id="CHEBI:59789"/>
        <label>2</label>
    </ligand>
</feature>
<dbReference type="EC" id="1.3.98.3" evidence="15"/>
<feature type="binding site" evidence="16">
    <location>
        <position position="178"/>
    </location>
    <ligand>
        <name>S-adenosyl-L-methionine</name>
        <dbReference type="ChEBI" id="CHEBI:59789"/>
        <label>2</label>
    </ligand>
</feature>
<keyword evidence="20" id="KW-1185">Reference proteome</keyword>
<dbReference type="PANTHER" id="PTHR13932:SF6">
    <property type="entry name" value="OXYGEN-INDEPENDENT COPROPORPHYRINOGEN III OXIDASE"/>
    <property type="match status" value="1"/>
</dbReference>
<dbReference type="GO" id="GO:0046872">
    <property type="term" value="F:metal ion binding"/>
    <property type="evidence" value="ECO:0007669"/>
    <property type="project" value="UniProtKB-KW"/>
</dbReference>
<dbReference type="FunFam" id="1.10.10.920:FF:000001">
    <property type="entry name" value="Coproporphyrinogen-III oxidase"/>
    <property type="match status" value="1"/>
</dbReference>
<dbReference type="InterPro" id="IPR004558">
    <property type="entry name" value="Coprogen_oxidase_HemN"/>
</dbReference>
<evidence type="ECO:0000256" key="5">
    <source>
        <dbReference type="ARBA" id="ARBA00022485"/>
    </source>
</evidence>
<evidence type="ECO:0000256" key="4">
    <source>
        <dbReference type="ARBA" id="ARBA00011245"/>
    </source>
</evidence>
<dbReference type="EMBL" id="JAZHOG010000006">
    <property type="protein sequence ID" value="MEJ8568142.1"/>
    <property type="molecule type" value="Genomic_DNA"/>
</dbReference>
<comment type="subunit">
    <text evidence="4">Monomer.</text>
</comment>
<evidence type="ECO:0000256" key="13">
    <source>
        <dbReference type="ARBA" id="ARBA00024295"/>
    </source>
</evidence>
<dbReference type="InterPro" id="IPR010723">
    <property type="entry name" value="HemN_C"/>
</dbReference>
<comment type="cofactor">
    <cofactor evidence="15 17">
        <name>[4Fe-4S] cluster</name>
        <dbReference type="ChEBI" id="CHEBI:49883"/>
    </cofactor>
    <text evidence="15 17">Binds 1 [4Fe-4S] cluster. The cluster is coordinated with 3 cysteines and an exchangeable S-adenosyl-L-methionine.</text>
</comment>
<dbReference type="InterPro" id="IPR007197">
    <property type="entry name" value="rSAM"/>
</dbReference>
<comment type="function">
    <text evidence="13">Involved in the heme biosynthesis. Catalyzes the anaerobic oxidative decarboxylation of propionate groups of rings A and B of coproporphyrinogen III to yield the vinyl groups in protoporphyrinogen IX.</text>
</comment>
<evidence type="ECO:0000256" key="9">
    <source>
        <dbReference type="ARBA" id="ARBA00023002"/>
    </source>
</evidence>
<dbReference type="InterPro" id="IPR034505">
    <property type="entry name" value="Coproporphyrinogen-III_oxidase"/>
</dbReference>
<dbReference type="Pfam" id="PF06969">
    <property type="entry name" value="HemN_C"/>
    <property type="match status" value="1"/>
</dbReference>
<organism evidence="19 20">
    <name type="scientific">Elongatibacter sediminis</name>
    <dbReference type="NCBI Taxonomy" id="3119006"/>
    <lineage>
        <taxon>Bacteria</taxon>
        <taxon>Pseudomonadati</taxon>
        <taxon>Pseudomonadota</taxon>
        <taxon>Gammaproteobacteria</taxon>
        <taxon>Chromatiales</taxon>
        <taxon>Wenzhouxiangellaceae</taxon>
        <taxon>Elongatibacter</taxon>
    </lineage>
</organism>
<comment type="catalytic activity">
    <reaction evidence="14 15">
        <text>coproporphyrinogen III + 2 S-adenosyl-L-methionine = protoporphyrinogen IX + 2 5'-deoxyadenosine + 2 L-methionine + 2 CO2</text>
        <dbReference type="Rhea" id="RHEA:15425"/>
        <dbReference type="ChEBI" id="CHEBI:16526"/>
        <dbReference type="ChEBI" id="CHEBI:17319"/>
        <dbReference type="ChEBI" id="CHEBI:57307"/>
        <dbReference type="ChEBI" id="CHEBI:57309"/>
        <dbReference type="ChEBI" id="CHEBI:57844"/>
        <dbReference type="ChEBI" id="CHEBI:59789"/>
        <dbReference type="EC" id="1.3.98.3"/>
    </reaction>
</comment>
<evidence type="ECO:0000256" key="11">
    <source>
        <dbReference type="ARBA" id="ARBA00023014"/>
    </source>
</evidence>
<dbReference type="GO" id="GO:0006782">
    <property type="term" value="P:protoporphyrinogen IX biosynthetic process"/>
    <property type="evidence" value="ECO:0007669"/>
    <property type="project" value="TreeGrafter"/>
</dbReference>
<reference evidence="19 20" key="1">
    <citation type="submission" date="2024-02" db="EMBL/GenBank/DDBJ databases">
        <title>A novel Wenzhouxiangellaceae bacterium, isolated from coastal sediments.</title>
        <authorList>
            <person name="Du Z.-J."/>
            <person name="Ye Y.-Q."/>
            <person name="Zhang X.-Y."/>
        </authorList>
    </citation>
    <scope>NUCLEOTIDE SEQUENCE [LARGE SCALE GENOMIC DNA]</scope>
    <source>
        <strain evidence="19 20">CH-27</strain>
    </source>
</reference>
<dbReference type="PANTHER" id="PTHR13932">
    <property type="entry name" value="COPROPORPHYRINIGEN III OXIDASE"/>
    <property type="match status" value="1"/>
</dbReference>
<dbReference type="Gene3D" id="3.80.30.20">
    <property type="entry name" value="tm_1862 like domain"/>
    <property type="match status" value="1"/>
</dbReference>
<dbReference type="SUPFAM" id="SSF102114">
    <property type="entry name" value="Radical SAM enzymes"/>
    <property type="match status" value="1"/>
</dbReference>
<evidence type="ECO:0000256" key="10">
    <source>
        <dbReference type="ARBA" id="ARBA00023004"/>
    </source>
</evidence>
<proteinExistence type="inferred from homology"/>
<dbReference type="GO" id="GO:0005737">
    <property type="term" value="C:cytoplasm"/>
    <property type="evidence" value="ECO:0007669"/>
    <property type="project" value="UniProtKB-SubCell"/>
</dbReference>
<evidence type="ECO:0000256" key="16">
    <source>
        <dbReference type="PIRSR" id="PIRSR000167-1"/>
    </source>
</evidence>
<dbReference type="GO" id="GO:0051539">
    <property type="term" value="F:4 iron, 4 sulfur cluster binding"/>
    <property type="evidence" value="ECO:0007669"/>
    <property type="project" value="UniProtKB-KW"/>
</dbReference>
<keyword evidence="10 15" id="KW-0408">Iron</keyword>
<dbReference type="SFLD" id="SFLDG01065">
    <property type="entry name" value="anaerobic_coproporphyrinogen-I"/>
    <property type="match status" value="1"/>
</dbReference>
<evidence type="ECO:0000256" key="7">
    <source>
        <dbReference type="ARBA" id="ARBA00022691"/>
    </source>
</evidence>
<feature type="binding site" evidence="16">
    <location>
        <position position="215"/>
    </location>
    <ligand>
        <name>S-adenosyl-L-methionine</name>
        <dbReference type="ChEBI" id="CHEBI:59789"/>
        <label>2</label>
    </ligand>
</feature>
<dbReference type="SMART" id="SM00729">
    <property type="entry name" value="Elp3"/>
    <property type="match status" value="1"/>
</dbReference>
<evidence type="ECO:0000256" key="15">
    <source>
        <dbReference type="PIRNR" id="PIRNR000167"/>
    </source>
</evidence>
<evidence type="ECO:0000313" key="19">
    <source>
        <dbReference type="EMBL" id="MEJ8568142.1"/>
    </source>
</evidence>
<dbReference type="RefSeq" id="WP_354695462.1">
    <property type="nucleotide sequence ID" value="NZ_JAZHOG010000006.1"/>
</dbReference>
<evidence type="ECO:0000256" key="2">
    <source>
        <dbReference type="ARBA" id="ARBA00004785"/>
    </source>
</evidence>
<evidence type="ECO:0000313" key="20">
    <source>
        <dbReference type="Proteomes" id="UP001359886"/>
    </source>
</evidence>
<evidence type="ECO:0000256" key="3">
    <source>
        <dbReference type="ARBA" id="ARBA00005493"/>
    </source>
</evidence>